<dbReference type="EMBL" id="JBCDNA010000001">
    <property type="protein sequence ID" value="MEL4455683.1"/>
    <property type="molecule type" value="Genomic_DNA"/>
</dbReference>
<dbReference type="Proteomes" id="UP001474120">
    <property type="component" value="Unassembled WGS sequence"/>
</dbReference>
<name>A0ABU9L0P0_9FLAO</name>
<keyword evidence="2" id="KW-1185">Reference proteome</keyword>
<comment type="caution">
    <text evidence="1">The sequence shown here is derived from an EMBL/GenBank/DDBJ whole genome shotgun (WGS) entry which is preliminary data.</text>
</comment>
<gene>
    <name evidence="1" type="ORF">AABB81_07225</name>
</gene>
<accession>A0ABU9L0P0</accession>
<evidence type="ECO:0000313" key="1">
    <source>
        <dbReference type="EMBL" id="MEL4455683.1"/>
    </source>
</evidence>
<sequence length="162" mass="19756">MKNIVKLLLLLIVWGCNGQEKKDLKTEDDKKQEKQPIERSEVHREYDEFGNLIKYDSIYMWSYSNKEGDSLSVNLDSIMDNFNEHFEIVSPFKNKDYFKYAPQLDSIFMRDFFEEDYYFRSWEHNQDDMREMMKKMDSVRNQFLKDMYPGLMESHKKPQKKI</sequence>
<reference evidence="1 2" key="1">
    <citation type="submission" date="2024-04" db="EMBL/GenBank/DDBJ databases">
        <title>whole genome sequencing of Lutimonas vermicola strain IMCC1616.</title>
        <authorList>
            <person name="Bae S.S."/>
        </authorList>
    </citation>
    <scope>NUCLEOTIDE SEQUENCE [LARGE SCALE GENOMIC DNA]</scope>
    <source>
        <strain evidence="1 2">IMCC1616</strain>
    </source>
</reference>
<evidence type="ECO:0000313" key="2">
    <source>
        <dbReference type="Proteomes" id="UP001474120"/>
    </source>
</evidence>
<protein>
    <recommendedName>
        <fullName evidence="3">DUF4296 domain-containing protein</fullName>
    </recommendedName>
</protein>
<evidence type="ECO:0008006" key="3">
    <source>
        <dbReference type="Google" id="ProtNLM"/>
    </source>
</evidence>
<organism evidence="1 2">
    <name type="scientific">Lutimonas vermicola</name>
    <dbReference type="NCBI Taxonomy" id="414288"/>
    <lineage>
        <taxon>Bacteria</taxon>
        <taxon>Pseudomonadati</taxon>
        <taxon>Bacteroidota</taxon>
        <taxon>Flavobacteriia</taxon>
        <taxon>Flavobacteriales</taxon>
        <taxon>Flavobacteriaceae</taxon>
        <taxon>Lutimonas</taxon>
    </lineage>
</organism>
<proteinExistence type="predicted"/>
<dbReference type="RefSeq" id="WP_342159565.1">
    <property type="nucleotide sequence ID" value="NZ_JBCDNA010000001.1"/>
</dbReference>